<dbReference type="Proteomes" id="UP001163603">
    <property type="component" value="Chromosome 2"/>
</dbReference>
<evidence type="ECO:0000313" key="1">
    <source>
        <dbReference type="EMBL" id="KAJ0047891.1"/>
    </source>
</evidence>
<dbReference type="EMBL" id="CM047737">
    <property type="protein sequence ID" value="KAJ0047891.1"/>
    <property type="molecule type" value="Genomic_DNA"/>
</dbReference>
<proteinExistence type="predicted"/>
<keyword evidence="2" id="KW-1185">Reference proteome</keyword>
<accession>A0ACC0ZBQ0</accession>
<sequence length="125" mass="13920">MTKLHVPVAVGELCEICGDGGFEECKVTCDQCKVACQHMYCMRHNSLVAPEIWFCQECCLSNHLVVELPIENKKSVVIEEEPTLQALFSPSLMTGGQPRVHSCSSRRKGNTRKKGKKLSGKKLQN</sequence>
<organism evidence="1 2">
    <name type="scientific">Pistacia integerrima</name>
    <dbReference type="NCBI Taxonomy" id="434235"/>
    <lineage>
        <taxon>Eukaryota</taxon>
        <taxon>Viridiplantae</taxon>
        <taxon>Streptophyta</taxon>
        <taxon>Embryophyta</taxon>
        <taxon>Tracheophyta</taxon>
        <taxon>Spermatophyta</taxon>
        <taxon>Magnoliopsida</taxon>
        <taxon>eudicotyledons</taxon>
        <taxon>Gunneridae</taxon>
        <taxon>Pentapetalae</taxon>
        <taxon>rosids</taxon>
        <taxon>malvids</taxon>
        <taxon>Sapindales</taxon>
        <taxon>Anacardiaceae</taxon>
        <taxon>Pistacia</taxon>
    </lineage>
</organism>
<name>A0ACC0ZBQ0_9ROSI</name>
<gene>
    <name evidence="1" type="ORF">Pint_16240</name>
</gene>
<comment type="caution">
    <text evidence="1">The sequence shown here is derived from an EMBL/GenBank/DDBJ whole genome shotgun (WGS) entry which is preliminary data.</text>
</comment>
<protein>
    <submittedName>
        <fullName evidence="1">Uncharacterized protein</fullName>
    </submittedName>
</protein>
<reference evidence="2" key="1">
    <citation type="journal article" date="2023" name="G3 (Bethesda)">
        <title>Genome assembly and association tests identify interacting loci associated with vigor, precocity, and sex in interspecific pistachio rootstocks.</title>
        <authorList>
            <person name="Palmer W."/>
            <person name="Jacygrad E."/>
            <person name="Sagayaradj S."/>
            <person name="Cavanaugh K."/>
            <person name="Han R."/>
            <person name="Bertier L."/>
            <person name="Beede B."/>
            <person name="Kafkas S."/>
            <person name="Golino D."/>
            <person name="Preece J."/>
            <person name="Michelmore R."/>
        </authorList>
    </citation>
    <scope>NUCLEOTIDE SEQUENCE [LARGE SCALE GENOMIC DNA]</scope>
</reference>
<evidence type="ECO:0000313" key="2">
    <source>
        <dbReference type="Proteomes" id="UP001163603"/>
    </source>
</evidence>